<feature type="region of interest" description="Disordered" evidence="1">
    <location>
        <begin position="64"/>
        <end position="112"/>
    </location>
</feature>
<name>A0A9Q1J6G2_SYNKA</name>
<dbReference type="AlphaFoldDB" id="A0A9Q1J6G2"/>
<evidence type="ECO:0000256" key="1">
    <source>
        <dbReference type="SAM" id="MobiDB-lite"/>
    </source>
</evidence>
<organism evidence="2 3">
    <name type="scientific">Synaphobranchus kaupii</name>
    <name type="common">Kaup's arrowtooth eel</name>
    <dbReference type="NCBI Taxonomy" id="118154"/>
    <lineage>
        <taxon>Eukaryota</taxon>
        <taxon>Metazoa</taxon>
        <taxon>Chordata</taxon>
        <taxon>Craniata</taxon>
        <taxon>Vertebrata</taxon>
        <taxon>Euteleostomi</taxon>
        <taxon>Actinopterygii</taxon>
        <taxon>Neopterygii</taxon>
        <taxon>Teleostei</taxon>
        <taxon>Anguilliformes</taxon>
        <taxon>Synaphobranchidae</taxon>
        <taxon>Synaphobranchus</taxon>
    </lineage>
</organism>
<dbReference type="EMBL" id="JAINUF010000003">
    <property type="protein sequence ID" value="KAJ8369364.1"/>
    <property type="molecule type" value="Genomic_DNA"/>
</dbReference>
<keyword evidence="3" id="KW-1185">Reference proteome</keyword>
<reference evidence="2" key="1">
    <citation type="journal article" date="2023" name="Science">
        <title>Genome structures resolve the early diversification of teleost fishes.</title>
        <authorList>
            <person name="Parey E."/>
            <person name="Louis A."/>
            <person name="Montfort J."/>
            <person name="Bouchez O."/>
            <person name="Roques C."/>
            <person name="Iampietro C."/>
            <person name="Lluch J."/>
            <person name="Castinel A."/>
            <person name="Donnadieu C."/>
            <person name="Desvignes T."/>
            <person name="Floi Bucao C."/>
            <person name="Jouanno E."/>
            <person name="Wen M."/>
            <person name="Mejri S."/>
            <person name="Dirks R."/>
            <person name="Jansen H."/>
            <person name="Henkel C."/>
            <person name="Chen W.J."/>
            <person name="Zahm M."/>
            <person name="Cabau C."/>
            <person name="Klopp C."/>
            <person name="Thompson A.W."/>
            <person name="Robinson-Rechavi M."/>
            <person name="Braasch I."/>
            <person name="Lecointre G."/>
            <person name="Bobe J."/>
            <person name="Postlethwait J.H."/>
            <person name="Berthelot C."/>
            <person name="Roest Crollius H."/>
            <person name="Guiguen Y."/>
        </authorList>
    </citation>
    <scope>NUCLEOTIDE SEQUENCE</scope>
    <source>
        <strain evidence="2">WJC10195</strain>
    </source>
</reference>
<sequence>MALKRQHPDTATDGDIPSKAQPPAEEMEEKEWTIMDTFLGDSSFPDAHMFQNYMLITSTPEHTLATAPEPIHPTASTATPEPAPEPAPDATATPAPEPTKPPMRDPCGPTCR</sequence>
<protein>
    <submittedName>
        <fullName evidence="2">Uncharacterized protein</fullName>
    </submittedName>
</protein>
<feature type="region of interest" description="Disordered" evidence="1">
    <location>
        <begin position="1"/>
        <end position="29"/>
    </location>
</feature>
<evidence type="ECO:0000313" key="2">
    <source>
        <dbReference type="EMBL" id="KAJ8369364.1"/>
    </source>
</evidence>
<feature type="compositionally biased region" description="Basic and acidic residues" evidence="1">
    <location>
        <begin position="1"/>
        <end position="10"/>
    </location>
</feature>
<accession>A0A9Q1J6G2</accession>
<evidence type="ECO:0000313" key="3">
    <source>
        <dbReference type="Proteomes" id="UP001152622"/>
    </source>
</evidence>
<dbReference type="Proteomes" id="UP001152622">
    <property type="component" value="Chromosome 3"/>
</dbReference>
<comment type="caution">
    <text evidence="2">The sequence shown here is derived from an EMBL/GenBank/DDBJ whole genome shotgun (WGS) entry which is preliminary data.</text>
</comment>
<proteinExistence type="predicted"/>
<gene>
    <name evidence="2" type="ORF">SKAU_G00093920</name>
</gene>